<protein>
    <submittedName>
        <fullName evidence="1">Uncharacterized protein</fullName>
    </submittedName>
</protein>
<gene>
    <name evidence="1" type="primary">5571570</name>
</gene>
<keyword evidence="2" id="KW-1185">Reference proteome</keyword>
<sequence>MIRLIFGCLGRILQLLRNNIKPLILLTSFGTFIWLIVSTTNRPEFTRHSQRTDDSRLNDLADINPDQRWDQNSVDIFLRLLDIEGNLTSLVVQSQDESCPLKDEIIFSAFSGDSLEENLWQYYTLIAVRQKLAFSSDGGFVIVPFLPLSTKQRLESIFEEVPMGIISELPFDCYDIGNAVIINSSTEIVRPQSRDQIHILDSGARRYRDLAFTDWGSETSLFSLQASNVASERLTKLRDQGAKIRSDNQSGVEFVGIYIQRDDFLPFDYFYRAIAFQRKLHFARLIFVVICEEPQNKLCKRIHAPEEEIYVQPMKMNDPGYDFALMSLCNHTIISNHMGIFHALNNGGDVVVYEFEDMDVRIRYMPWLLANEMDSWYMLG</sequence>
<proteinExistence type="predicted"/>
<dbReference type="AlphaFoldDB" id="A0A6I8THE1"/>
<dbReference type="EnsemblMetazoa" id="AAEL009155-RB">
    <property type="protein sequence ID" value="AAEL009155-PB"/>
    <property type="gene ID" value="AAEL009155"/>
</dbReference>
<dbReference type="OrthoDB" id="3226at2759"/>
<evidence type="ECO:0000313" key="2">
    <source>
        <dbReference type="Proteomes" id="UP000008820"/>
    </source>
</evidence>
<organism evidence="1 2">
    <name type="scientific">Aedes aegypti</name>
    <name type="common">Yellowfever mosquito</name>
    <name type="synonym">Culex aegypti</name>
    <dbReference type="NCBI Taxonomy" id="7159"/>
    <lineage>
        <taxon>Eukaryota</taxon>
        <taxon>Metazoa</taxon>
        <taxon>Ecdysozoa</taxon>
        <taxon>Arthropoda</taxon>
        <taxon>Hexapoda</taxon>
        <taxon>Insecta</taxon>
        <taxon>Pterygota</taxon>
        <taxon>Neoptera</taxon>
        <taxon>Endopterygota</taxon>
        <taxon>Diptera</taxon>
        <taxon>Nematocera</taxon>
        <taxon>Culicoidea</taxon>
        <taxon>Culicidae</taxon>
        <taxon>Culicinae</taxon>
        <taxon>Aedini</taxon>
        <taxon>Aedes</taxon>
        <taxon>Stegomyia</taxon>
    </lineage>
</organism>
<name>A0A6I8THE1_AEDAE</name>
<accession>A0A6I8THE1</accession>
<reference evidence="1" key="2">
    <citation type="submission" date="2020-05" db="UniProtKB">
        <authorList>
            <consortium name="EnsemblMetazoa"/>
        </authorList>
    </citation>
    <scope>IDENTIFICATION</scope>
    <source>
        <strain evidence="1">LVP_AGWG</strain>
    </source>
</reference>
<dbReference type="Proteomes" id="UP000008820">
    <property type="component" value="Chromosome 1"/>
</dbReference>
<reference evidence="1 2" key="1">
    <citation type="submission" date="2017-06" db="EMBL/GenBank/DDBJ databases">
        <title>Aedes aegypti genome working group (AGWG) sequencing and assembly.</title>
        <authorList>
            <consortium name="Aedes aegypti Genome Working Group (AGWG)"/>
            <person name="Matthews B.J."/>
        </authorList>
    </citation>
    <scope>NUCLEOTIDE SEQUENCE [LARGE SCALE GENOMIC DNA]</scope>
    <source>
        <strain evidence="1 2">LVP_AGWG</strain>
    </source>
</reference>
<dbReference type="InParanoid" id="A0A6I8THE1"/>
<evidence type="ECO:0000313" key="1">
    <source>
        <dbReference type="EnsemblMetazoa" id="AAEL009155-PB"/>
    </source>
</evidence>